<sequence>MEARAHVIIRAVKGSGNSQQETVGGGRILLYNCRHTVDGATVNIAPMDRAMPGGRKRSTQSAA</sequence>
<proteinExistence type="predicted"/>
<evidence type="ECO:0000313" key="2">
    <source>
        <dbReference type="EnsemblMetazoa" id="ASIC013292-PA"/>
    </source>
</evidence>
<reference evidence="1 3" key="1">
    <citation type="journal article" date="2014" name="BMC Genomics">
        <title>Genome sequence of Anopheles sinensis provides insight into genetics basis of mosquito competence for malaria parasites.</title>
        <authorList>
            <person name="Zhou D."/>
            <person name="Zhang D."/>
            <person name="Ding G."/>
            <person name="Shi L."/>
            <person name="Hou Q."/>
            <person name="Ye Y."/>
            <person name="Xu Y."/>
            <person name="Zhou H."/>
            <person name="Xiong C."/>
            <person name="Li S."/>
            <person name="Yu J."/>
            <person name="Hong S."/>
            <person name="Yu X."/>
            <person name="Zou P."/>
            <person name="Chen C."/>
            <person name="Chang X."/>
            <person name="Wang W."/>
            <person name="Lv Y."/>
            <person name="Sun Y."/>
            <person name="Ma L."/>
            <person name="Shen B."/>
            <person name="Zhu C."/>
        </authorList>
    </citation>
    <scope>NUCLEOTIDE SEQUENCE [LARGE SCALE GENOMIC DNA]</scope>
</reference>
<gene>
    <name evidence="1" type="ORF">ZHAS_00013292</name>
</gene>
<accession>A0A084W548</accession>
<dbReference type="EMBL" id="ATLV01020484">
    <property type="status" value="NOT_ANNOTATED_CDS"/>
    <property type="molecule type" value="Genomic_DNA"/>
</dbReference>
<dbReference type="VEuPathDB" id="VectorBase:ASIC013292"/>
<organism evidence="1">
    <name type="scientific">Anopheles sinensis</name>
    <name type="common">Mosquito</name>
    <dbReference type="NCBI Taxonomy" id="74873"/>
    <lineage>
        <taxon>Eukaryota</taxon>
        <taxon>Metazoa</taxon>
        <taxon>Ecdysozoa</taxon>
        <taxon>Arthropoda</taxon>
        <taxon>Hexapoda</taxon>
        <taxon>Insecta</taxon>
        <taxon>Pterygota</taxon>
        <taxon>Neoptera</taxon>
        <taxon>Endopterygota</taxon>
        <taxon>Diptera</taxon>
        <taxon>Nematocera</taxon>
        <taxon>Culicoidea</taxon>
        <taxon>Culicidae</taxon>
        <taxon>Anophelinae</taxon>
        <taxon>Anopheles</taxon>
    </lineage>
</organism>
<dbReference type="EnsemblMetazoa" id="ASIC013292-RA">
    <property type="protein sequence ID" value="ASIC013292-PA"/>
    <property type="gene ID" value="ASIC013292"/>
</dbReference>
<reference evidence="2" key="2">
    <citation type="submission" date="2020-05" db="UniProtKB">
        <authorList>
            <consortium name="EnsemblMetazoa"/>
        </authorList>
    </citation>
    <scope>IDENTIFICATION</scope>
</reference>
<keyword evidence="3" id="KW-1185">Reference proteome</keyword>
<name>A0A084W548_ANOSI</name>
<evidence type="ECO:0000313" key="1">
    <source>
        <dbReference type="EMBL" id="KFB45342.1"/>
    </source>
</evidence>
<dbReference type="EMBL" id="KE525302">
    <property type="protein sequence ID" value="KFB45342.1"/>
    <property type="molecule type" value="Genomic_DNA"/>
</dbReference>
<dbReference type="AlphaFoldDB" id="A0A084W548"/>
<protein>
    <submittedName>
        <fullName evidence="1 2">Uncharacterized protein</fullName>
    </submittedName>
</protein>
<dbReference type="Proteomes" id="UP000030765">
    <property type="component" value="Unassembled WGS sequence"/>
</dbReference>
<evidence type="ECO:0000313" key="3">
    <source>
        <dbReference type="Proteomes" id="UP000030765"/>
    </source>
</evidence>